<comment type="caution">
    <text evidence="9">The sequence shown here is derived from an EMBL/GenBank/DDBJ whole genome shotgun (WGS) entry which is preliminary data.</text>
</comment>
<dbReference type="PANTHER" id="PTHR24365">
    <property type="entry name" value="TOLL-LIKE RECEPTOR"/>
    <property type="match status" value="1"/>
</dbReference>
<evidence type="ECO:0000256" key="3">
    <source>
        <dbReference type="ARBA" id="ARBA00022729"/>
    </source>
</evidence>
<dbReference type="SUPFAM" id="SSF52058">
    <property type="entry name" value="L domain-like"/>
    <property type="match status" value="1"/>
</dbReference>
<dbReference type="Gene3D" id="3.80.10.10">
    <property type="entry name" value="Ribonuclease Inhibitor"/>
    <property type="match status" value="1"/>
</dbReference>
<sequence length="569" mass="64488">METRFTLIINLITFVIVHTSEANVTCTVNDISYICNNIADETDFPLSLPANIRKVTLFGNTALEGSFPNGLFRSRTWSNISELSILEFIGVDFVEKDFLVGLDKLIFLSISSCPDLERIDPGVFHSTPDLEALHLDGNFFLKIYVVEAALNGKLDKLKYLSLIGIQGIERHVFLGENFTKALRTKHLTYLDISGVKTIFVEHVDVVQEVMSNVKYLNLSYSTLLSAYGVQFPVDSFLRNVELKASNANVLLNQFQDKSLIAEKYRYGYNASENTKLEEKQGIIPQFLMLNVLENPLLCDCETLDFVKWILFANIDIVNRTTLTCVYHSNEALLNNAGFEMVEENCRFAHILGIGIGSSAAIMISIIAFGIMIHLRRRKARQHRDLTTLKREILHDNTHFNFVVFLSYCSQDSHIADDIILPSLNKCLKKTFNTQKDLVCTGADSFVPGMLIIDEIHRCIKESLVIVPVITPAFLESRWSLKECVDAIERHRQVVVLMKQHTDIAGTIDTIKHLIAQHTIATWSYNEGQFVIRPSWNTICDGIIQTASETFRNHRRQNCNTTIELVSLVK</sequence>
<evidence type="ECO:0000256" key="1">
    <source>
        <dbReference type="ARBA" id="ARBA00004167"/>
    </source>
</evidence>
<feature type="chain" id="PRO_5042180268" description="TIR domain-containing protein" evidence="7">
    <location>
        <begin position="23"/>
        <end position="569"/>
    </location>
</feature>
<keyword evidence="10" id="KW-1185">Reference proteome</keyword>
<protein>
    <recommendedName>
        <fullName evidence="8">TIR domain-containing protein</fullName>
    </recommendedName>
</protein>
<dbReference type="SMART" id="SM00255">
    <property type="entry name" value="TIR"/>
    <property type="match status" value="1"/>
</dbReference>
<dbReference type="InterPro" id="IPR000157">
    <property type="entry name" value="TIR_dom"/>
</dbReference>
<feature type="domain" description="TIR" evidence="8">
    <location>
        <begin position="399"/>
        <end position="522"/>
    </location>
</feature>
<reference evidence="9" key="3">
    <citation type="submission" date="2023-05" db="EMBL/GenBank/DDBJ databases">
        <authorList>
            <person name="Smith C.H."/>
        </authorList>
    </citation>
    <scope>NUCLEOTIDE SEQUENCE</scope>
    <source>
        <strain evidence="9">CHS0354</strain>
        <tissue evidence="9">Mantle</tissue>
    </source>
</reference>
<dbReference type="Pfam" id="PF01582">
    <property type="entry name" value="TIR"/>
    <property type="match status" value="1"/>
</dbReference>
<dbReference type="Proteomes" id="UP001195483">
    <property type="component" value="Unassembled WGS sequence"/>
</dbReference>
<organism evidence="9 10">
    <name type="scientific">Potamilus streckersoni</name>
    <dbReference type="NCBI Taxonomy" id="2493646"/>
    <lineage>
        <taxon>Eukaryota</taxon>
        <taxon>Metazoa</taxon>
        <taxon>Spiralia</taxon>
        <taxon>Lophotrochozoa</taxon>
        <taxon>Mollusca</taxon>
        <taxon>Bivalvia</taxon>
        <taxon>Autobranchia</taxon>
        <taxon>Heteroconchia</taxon>
        <taxon>Palaeoheterodonta</taxon>
        <taxon>Unionida</taxon>
        <taxon>Unionoidea</taxon>
        <taxon>Unionidae</taxon>
        <taxon>Ambleminae</taxon>
        <taxon>Lampsilini</taxon>
        <taxon>Potamilus</taxon>
    </lineage>
</organism>
<dbReference type="GO" id="GO:0005886">
    <property type="term" value="C:plasma membrane"/>
    <property type="evidence" value="ECO:0007669"/>
    <property type="project" value="TreeGrafter"/>
</dbReference>
<dbReference type="PROSITE" id="PS50104">
    <property type="entry name" value="TIR"/>
    <property type="match status" value="1"/>
</dbReference>
<name>A0AAE0TFT9_9BIVA</name>
<keyword evidence="3 7" id="KW-0732">Signal</keyword>
<keyword evidence="5 6" id="KW-0472">Membrane</keyword>
<evidence type="ECO:0000256" key="6">
    <source>
        <dbReference type="SAM" id="Phobius"/>
    </source>
</evidence>
<gene>
    <name evidence="9" type="ORF">CHS0354_019573</name>
</gene>
<evidence type="ECO:0000256" key="5">
    <source>
        <dbReference type="ARBA" id="ARBA00023136"/>
    </source>
</evidence>
<keyword evidence="4 6" id="KW-1133">Transmembrane helix</keyword>
<dbReference type="Gene3D" id="3.40.50.10140">
    <property type="entry name" value="Toll/interleukin-1 receptor homology (TIR) domain"/>
    <property type="match status" value="1"/>
</dbReference>
<reference evidence="9" key="2">
    <citation type="journal article" date="2021" name="Genome Biol. Evol.">
        <title>Developing a high-quality reference genome for a parasitic bivalve with doubly uniparental inheritance (Bivalvia: Unionida).</title>
        <authorList>
            <person name="Smith C.H."/>
        </authorList>
    </citation>
    <scope>NUCLEOTIDE SEQUENCE</scope>
    <source>
        <strain evidence="9">CHS0354</strain>
        <tissue evidence="9">Mantle</tissue>
    </source>
</reference>
<dbReference type="EMBL" id="JAEAOA010001197">
    <property type="protein sequence ID" value="KAK3609561.1"/>
    <property type="molecule type" value="Genomic_DNA"/>
</dbReference>
<comment type="subcellular location">
    <subcellularLocation>
        <location evidence="1">Membrane</location>
        <topology evidence="1">Single-pass membrane protein</topology>
    </subcellularLocation>
</comment>
<dbReference type="AlphaFoldDB" id="A0AAE0TFT9"/>
<proteinExistence type="predicted"/>
<accession>A0AAE0TFT9</accession>
<keyword evidence="2 6" id="KW-0812">Transmembrane</keyword>
<dbReference type="GO" id="GO:0007165">
    <property type="term" value="P:signal transduction"/>
    <property type="evidence" value="ECO:0007669"/>
    <property type="project" value="InterPro"/>
</dbReference>
<dbReference type="SUPFAM" id="SSF52200">
    <property type="entry name" value="Toll/Interleukin receptor TIR domain"/>
    <property type="match status" value="1"/>
</dbReference>
<evidence type="ECO:0000313" key="10">
    <source>
        <dbReference type="Proteomes" id="UP001195483"/>
    </source>
</evidence>
<reference evidence="9" key="1">
    <citation type="journal article" date="2021" name="Genome Biol. Evol.">
        <title>A High-Quality Reference Genome for a Parasitic Bivalve with Doubly Uniparental Inheritance (Bivalvia: Unionida).</title>
        <authorList>
            <person name="Smith C.H."/>
        </authorList>
    </citation>
    <scope>NUCLEOTIDE SEQUENCE</scope>
    <source>
        <strain evidence="9">CHS0354</strain>
    </source>
</reference>
<feature type="signal peptide" evidence="7">
    <location>
        <begin position="1"/>
        <end position="22"/>
    </location>
</feature>
<dbReference type="InterPro" id="IPR032675">
    <property type="entry name" value="LRR_dom_sf"/>
</dbReference>
<dbReference type="GO" id="GO:0038023">
    <property type="term" value="F:signaling receptor activity"/>
    <property type="evidence" value="ECO:0007669"/>
    <property type="project" value="TreeGrafter"/>
</dbReference>
<evidence type="ECO:0000256" key="2">
    <source>
        <dbReference type="ARBA" id="ARBA00022692"/>
    </source>
</evidence>
<evidence type="ECO:0000313" key="9">
    <source>
        <dbReference type="EMBL" id="KAK3609561.1"/>
    </source>
</evidence>
<feature type="transmembrane region" description="Helical" evidence="6">
    <location>
        <begin position="350"/>
        <end position="374"/>
    </location>
</feature>
<evidence type="ECO:0000256" key="4">
    <source>
        <dbReference type="ARBA" id="ARBA00022989"/>
    </source>
</evidence>
<dbReference type="InterPro" id="IPR035897">
    <property type="entry name" value="Toll_tir_struct_dom_sf"/>
</dbReference>
<dbReference type="PANTHER" id="PTHR24365:SF541">
    <property type="entry name" value="PROTEIN TOLL-RELATED"/>
    <property type="match status" value="1"/>
</dbReference>
<evidence type="ECO:0000259" key="8">
    <source>
        <dbReference type="PROSITE" id="PS50104"/>
    </source>
</evidence>
<evidence type="ECO:0000256" key="7">
    <source>
        <dbReference type="SAM" id="SignalP"/>
    </source>
</evidence>